<protein>
    <submittedName>
        <fullName evidence="2">Uncharacterized protein</fullName>
    </submittedName>
</protein>
<proteinExistence type="predicted"/>
<sequence>PRLRARIVALGVTSLFAFYAFTTALRALEWSDPLRLVMAEASKRPLSPDAQFARADMMLRRLRRADGTPPTDDAIHALDSARKLPGAGILFEQLLITTQAKRHMPINPAWWVDLVEKLKSRPANASDARSLALLNSCFLEHICEENISALKDAYAAAMSHGNPRATLLSVHAEFAWHLLGDKLQGERDIRAAVDAAPSDVNARRNLFVALLATNQLSAAKAELTVLKSKNWFGLYDSMILSLESALSAQEGRTEPSLDQASPESSNRGSDLSPHESVASDGVTIGSS</sequence>
<dbReference type="RefSeq" id="WP_245779006.1">
    <property type="nucleotide sequence ID" value="NZ_FOVF01000077.1"/>
</dbReference>
<feature type="region of interest" description="Disordered" evidence="1">
    <location>
        <begin position="250"/>
        <end position="287"/>
    </location>
</feature>
<organism evidence="2 3">
    <name type="scientific">Dokdonella immobilis</name>
    <dbReference type="NCBI Taxonomy" id="578942"/>
    <lineage>
        <taxon>Bacteria</taxon>
        <taxon>Pseudomonadati</taxon>
        <taxon>Pseudomonadota</taxon>
        <taxon>Gammaproteobacteria</taxon>
        <taxon>Lysobacterales</taxon>
        <taxon>Rhodanobacteraceae</taxon>
        <taxon>Dokdonella</taxon>
    </lineage>
</organism>
<feature type="non-terminal residue" evidence="2">
    <location>
        <position position="1"/>
    </location>
</feature>
<name>A0A1I5BEV7_9GAMM</name>
<dbReference type="EMBL" id="FOVF01000077">
    <property type="protein sequence ID" value="SFN73268.1"/>
    <property type="molecule type" value="Genomic_DNA"/>
</dbReference>
<evidence type="ECO:0000313" key="3">
    <source>
        <dbReference type="Proteomes" id="UP000198575"/>
    </source>
</evidence>
<evidence type="ECO:0000256" key="1">
    <source>
        <dbReference type="SAM" id="MobiDB-lite"/>
    </source>
</evidence>
<dbReference type="Proteomes" id="UP000198575">
    <property type="component" value="Unassembled WGS sequence"/>
</dbReference>
<gene>
    <name evidence="2" type="ORF">SAMN05216289_1772</name>
</gene>
<keyword evidence="3" id="KW-1185">Reference proteome</keyword>
<dbReference type="STRING" id="578942.SAMN05216289_1772"/>
<evidence type="ECO:0000313" key="2">
    <source>
        <dbReference type="EMBL" id="SFN73268.1"/>
    </source>
</evidence>
<accession>A0A1I5BEV7</accession>
<reference evidence="2 3" key="1">
    <citation type="submission" date="2016-10" db="EMBL/GenBank/DDBJ databases">
        <authorList>
            <person name="de Groot N.N."/>
        </authorList>
    </citation>
    <scope>NUCLEOTIDE SEQUENCE [LARGE SCALE GENOMIC DNA]</scope>
    <source>
        <strain evidence="2 3">CGMCC 1.7659</strain>
    </source>
</reference>
<dbReference type="AlphaFoldDB" id="A0A1I5BEV7"/>
<feature type="compositionally biased region" description="Polar residues" evidence="1">
    <location>
        <begin position="256"/>
        <end position="269"/>
    </location>
</feature>